<proteinExistence type="predicted"/>
<accession>A0A3S0QHS9</accession>
<organism evidence="1 2">
    <name type="scientific">Chryseobacterium arthrosphaerae</name>
    <dbReference type="NCBI Taxonomy" id="651561"/>
    <lineage>
        <taxon>Bacteria</taxon>
        <taxon>Pseudomonadati</taxon>
        <taxon>Bacteroidota</taxon>
        <taxon>Flavobacteriia</taxon>
        <taxon>Flavobacteriales</taxon>
        <taxon>Weeksellaceae</taxon>
        <taxon>Chryseobacterium group</taxon>
        <taxon>Chryseobacterium</taxon>
    </lineage>
</organism>
<evidence type="ECO:0000313" key="1">
    <source>
        <dbReference type="EMBL" id="RTZ49249.1"/>
    </source>
</evidence>
<dbReference type="Proteomes" id="UP000276953">
    <property type="component" value="Unassembled WGS sequence"/>
</dbReference>
<gene>
    <name evidence="1" type="ORF">EJ377_00470</name>
</gene>
<dbReference type="AlphaFoldDB" id="A0A3S0QHS9"/>
<protein>
    <submittedName>
        <fullName evidence="1">Uncharacterized protein</fullName>
    </submittedName>
</protein>
<sequence length="72" mass="8104">MRLCDFTSGDIFTVGKGSEVSMINNEAWMEITLVSENLFAVNRTAVCTELLLSRSSSGHERKCFIENTPRFI</sequence>
<evidence type="ECO:0000313" key="2">
    <source>
        <dbReference type="Proteomes" id="UP000276953"/>
    </source>
</evidence>
<reference evidence="1 2" key="1">
    <citation type="submission" date="2018-12" db="EMBL/GenBank/DDBJ databases">
        <title>Draft Genome Sequence of Chryseobacterium arthrosphaerae strain ED882-96 Isolated from the Blood of a Patient with Liver Cirrhosis in Taiwan.</title>
        <authorList>
            <person name="Lin J.-N."/>
            <person name="Lai C.-H."/>
            <person name="Yang C.-H."/>
            <person name="Huang Y.-H."/>
        </authorList>
    </citation>
    <scope>NUCLEOTIDE SEQUENCE [LARGE SCALE GENOMIC DNA]</scope>
    <source>
        <strain evidence="1 2">ED882-96</strain>
    </source>
</reference>
<name>A0A3S0QHS9_9FLAO</name>
<dbReference type="EMBL" id="RYFC01000001">
    <property type="protein sequence ID" value="RTZ49249.1"/>
    <property type="molecule type" value="Genomic_DNA"/>
</dbReference>
<comment type="caution">
    <text evidence="1">The sequence shown here is derived from an EMBL/GenBank/DDBJ whole genome shotgun (WGS) entry which is preliminary data.</text>
</comment>